<comment type="function">
    <text evidence="10 11">F(1)F(0) ATP synthase produces ATP from ADP in the presence of a proton or sodium gradient. F-type ATPases consist of two structural domains, F(1) containing the extramembraneous catalytic core and F(0) containing the membrane proton channel, linked together by a central stalk and a peripheral stalk. During catalysis, ATP synthesis in the catalytic domain of F(1) is coupled via a rotary mechanism of the central stalk subunits to proton translocation.</text>
</comment>
<dbReference type="GO" id="GO:0009535">
    <property type="term" value="C:chloroplast thylakoid membrane"/>
    <property type="evidence" value="ECO:0007669"/>
    <property type="project" value="UniProtKB-SubCell"/>
</dbReference>
<protein>
    <recommendedName>
        <fullName evidence="11">ATP synthase subunit b, chloroplastic</fullName>
    </recommendedName>
    <alternativeName>
        <fullName evidence="11">ATP synthase F(0) sector subunit b</fullName>
    </alternativeName>
    <alternativeName>
        <fullName evidence="11">ATPase subunit I</fullName>
    </alternativeName>
</protein>
<keyword evidence="13" id="KW-0175">Coiled coil</keyword>
<evidence type="ECO:0000256" key="7">
    <source>
        <dbReference type="ARBA" id="ARBA00023065"/>
    </source>
</evidence>
<keyword evidence="9 11" id="KW-0066">ATP synthesis</keyword>
<dbReference type="AlphaFoldDB" id="A0AAU7LJU4"/>
<keyword evidence="7 11" id="KW-0406">Ion transport</keyword>
<keyword evidence="8 11" id="KW-0472">Membrane</keyword>
<accession>A0AAU7LJU4</accession>
<keyword evidence="5 11" id="KW-0375">Hydrogen ion transport</keyword>
<organism evidence="14">
    <name type="scientific">Streptosarcina moshanensis</name>
    <dbReference type="NCBI Taxonomy" id="3096259"/>
    <lineage>
        <taxon>Eukaryota</taxon>
        <taxon>Viridiplantae</taxon>
        <taxon>Streptophyta</taxon>
        <taxon>Klebsormidiophyceae</taxon>
        <taxon>Hormidiellales</taxon>
        <taxon>Hormidiellaceae</taxon>
        <taxon>Streptosarcina</taxon>
    </lineage>
</organism>
<evidence type="ECO:0000256" key="8">
    <source>
        <dbReference type="ARBA" id="ARBA00023136"/>
    </source>
</evidence>
<name>A0AAU7LJU4_9VIRI</name>
<gene>
    <name evidence="11 14" type="primary">atpF</name>
</gene>
<keyword evidence="14" id="KW-0150">Chloroplast</keyword>
<dbReference type="GO" id="GO:0046933">
    <property type="term" value="F:proton-transporting ATP synthase activity, rotational mechanism"/>
    <property type="evidence" value="ECO:0007669"/>
    <property type="project" value="UniProtKB-UniRule"/>
</dbReference>
<keyword evidence="2 11" id="KW-0813">Transport</keyword>
<comment type="similarity">
    <text evidence="11 12">Belongs to the ATPase B chain family.</text>
</comment>
<dbReference type="EMBL" id="OR858607">
    <property type="protein sequence ID" value="XBP29017.1"/>
    <property type="molecule type" value="Genomic_DNA"/>
</dbReference>
<dbReference type="InterPro" id="IPR027417">
    <property type="entry name" value="P-loop_NTPase"/>
</dbReference>
<comment type="miscellaneous">
    <text evidence="11">In plastids the F-type ATPase is also known as CF(1)CF(0).</text>
</comment>
<evidence type="ECO:0000256" key="1">
    <source>
        <dbReference type="ARBA" id="ARBA00004167"/>
    </source>
</evidence>
<keyword evidence="6 11" id="KW-1133">Transmembrane helix</keyword>
<keyword evidence="11" id="KW-0793">Thylakoid</keyword>
<dbReference type="CDD" id="cd06503">
    <property type="entry name" value="ATP-synt_Fo_b"/>
    <property type="match status" value="1"/>
</dbReference>
<dbReference type="InterPro" id="IPR002146">
    <property type="entry name" value="ATP_synth_b/b'su_bac/chlpt"/>
</dbReference>
<evidence type="ECO:0000256" key="10">
    <source>
        <dbReference type="ARBA" id="ARBA00025198"/>
    </source>
</evidence>
<evidence type="ECO:0000256" key="12">
    <source>
        <dbReference type="RuleBase" id="RU003848"/>
    </source>
</evidence>
<keyword evidence="3 11" id="KW-0138">CF(0)</keyword>
<comment type="subcellular location">
    <subcellularLocation>
        <location evidence="1">Membrane</location>
        <topology evidence="1">Single-pass membrane protein</topology>
    </subcellularLocation>
    <subcellularLocation>
        <location evidence="11">Plastid</location>
        <location evidence="11">Chloroplast thylakoid membrane</location>
        <topology evidence="11">Single-pass membrane protein</topology>
    </subcellularLocation>
</comment>
<evidence type="ECO:0000256" key="3">
    <source>
        <dbReference type="ARBA" id="ARBA00022547"/>
    </source>
</evidence>
<evidence type="ECO:0000313" key="14">
    <source>
        <dbReference type="EMBL" id="XBP29017.1"/>
    </source>
</evidence>
<reference evidence="14" key="1">
    <citation type="submission" date="2023-11" db="EMBL/GenBank/DDBJ databases">
        <authorList>
            <person name="Liu Y."/>
        </authorList>
    </citation>
    <scope>NUCLEOTIDE SEQUENCE</scope>
</reference>
<dbReference type="HAMAP" id="MF_01398">
    <property type="entry name" value="ATP_synth_b_bprime"/>
    <property type="match status" value="1"/>
</dbReference>
<comment type="function">
    <text evidence="11">Component of the F(0) channel, it forms part of the peripheral stalk, linking F(1) to F(0).</text>
</comment>
<evidence type="ECO:0000256" key="13">
    <source>
        <dbReference type="SAM" id="Coils"/>
    </source>
</evidence>
<evidence type="ECO:0000256" key="9">
    <source>
        <dbReference type="ARBA" id="ARBA00023310"/>
    </source>
</evidence>
<evidence type="ECO:0000256" key="5">
    <source>
        <dbReference type="ARBA" id="ARBA00022781"/>
    </source>
</evidence>
<dbReference type="PANTHER" id="PTHR34264">
    <property type="entry name" value="ATP SYNTHASE SUBUNIT B, CHLOROPLASTIC"/>
    <property type="match status" value="1"/>
</dbReference>
<keyword evidence="4 11" id="KW-0812">Transmembrane</keyword>
<comment type="subunit">
    <text evidence="11">F-type ATPases have 2 components, F(1) - the catalytic core - and F(0) - the membrane proton channel. F(1) has five subunits: alpha(3), beta(3), gamma(1), delta(1), epsilon(1). F(0) has four main subunits: a(1), b(1), b'(1) and c(10-14). The alpha and beta chains form an alternating ring which encloses part of the gamma chain. F(1) is attached to F(0) by a central stalk formed by the gamma and epsilon chains, while a peripheral stalk is formed by the delta, b and b' chains.</text>
</comment>
<evidence type="ECO:0000256" key="11">
    <source>
        <dbReference type="HAMAP-Rule" id="MF_01398"/>
    </source>
</evidence>
<dbReference type="Gene3D" id="3.40.50.300">
    <property type="entry name" value="P-loop containing nucleotide triphosphate hydrolases"/>
    <property type="match status" value="1"/>
</dbReference>
<dbReference type="NCBIfam" id="NF005606">
    <property type="entry name" value="PRK07352.1"/>
    <property type="match status" value="1"/>
</dbReference>
<evidence type="ECO:0000256" key="6">
    <source>
        <dbReference type="ARBA" id="ARBA00022989"/>
    </source>
</evidence>
<evidence type="ECO:0000256" key="2">
    <source>
        <dbReference type="ARBA" id="ARBA00022448"/>
    </source>
</evidence>
<sequence length="181" mass="20539">MLTHIWSFWAEFSLGEGWGLNGDPLETNLINLGVVLGTLFYFGQGSLNSLLSNRKETILSAIRDADARYEEATEKLKQAKARLEQAKAKAESIRVEGLAQMKRENLDLMKAAEEDSKRLEDSKNATIRLEEQRAIEEVRRQVSRLALEKASEALKRRFRPELHARMIDHCIGLLSALETTN</sequence>
<proteinExistence type="inferred from homology"/>
<dbReference type="PANTHER" id="PTHR34264:SF3">
    <property type="entry name" value="ATP SYNTHASE SUBUNIT B, CHLOROPLASTIC"/>
    <property type="match status" value="1"/>
</dbReference>
<keyword evidence="14" id="KW-0934">Plastid</keyword>
<evidence type="ECO:0000256" key="4">
    <source>
        <dbReference type="ARBA" id="ARBA00022692"/>
    </source>
</evidence>
<dbReference type="Pfam" id="PF00430">
    <property type="entry name" value="ATP-synt_B"/>
    <property type="match status" value="1"/>
</dbReference>
<geneLocation type="chloroplast" evidence="14"/>
<dbReference type="GO" id="GO:0045259">
    <property type="term" value="C:proton-transporting ATP synthase complex"/>
    <property type="evidence" value="ECO:0007669"/>
    <property type="project" value="UniProtKB-KW"/>
</dbReference>
<feature type="coiled-coil region" evidence="13">
    <location>
        <begin position="62"/>
        <end position="148"/>
    </location>
</feature>